<gene>
    <name evidence="1" type="ORF">DLM65_07300</name>
</gene>
<organism evidence="1 2">
    <name type="scientific">Candidatus Aeolococcus gillhamiae</name>
    <dbReference type="NCBI Taxonomy" id="3127015"/>
    <lineage>
        <taxon>Bacteria</taxon>
        <taxon>Bacillati</taxon>
        <taxon>Candidatus Dormiibacterota</taxon>
        <taxon>Candidatus Dormibacteria</taxon>
        <taxon>Candidatus Aeolococcales</taxon>
        <taxon>Candidatus Aeolococcaceae</taxon>
        <taxon>Candidatus Aeolococcus</taxon>
    </lineage>
</organism>
<dbReference type="Proteomes" id="UP000248724">
    <property type="component" value="Unassembled WGS sequence"/>
</dbReference>
<proteinExistence type="predicted"/>
<name>A0A2W5ZD06_9BACT</name>
<evidence type="ECO:0000313" key="2">
    <source>
        <dbReference type="Proteomes" id="UP000248724"/>
    </source>
</evidence>
<evidence type="ECO:0000313" key="1">
    <source>
        <dbReference type="EMBL" id="PZR80825.1"/>
    </source>
</evidence>
<reference evidence="1 2" key="1">
    <citation type="journal article" date="2017" name="Nature">
        <title>Atmospheric trace gases support primary production in Antarctic desert surface soil.</title>
        <authorList>
            <person name="Ji M."/>
            <person name="Greening C."/>
            <person name="Vanwonterghem I."/>
            <person name="Carere C.R."/>
            <person name="Bay S.K."/>
            <person name="Steen J.A."/>
            <person name="Montgomery K."/>
            <person name="Lines T."/>
            <person name="Beardall J."/>
            <person name="van Dorst J."/>
            <person name="Snape I."/>
            <person name="Stott M.B."/>
            <person name="Hugenholtz P."/>
            <person name="Ferrari B.C."/>
        </authorList>
    </citation>
    <scope>NUCLEOTIDE SEQUENCE [LARGE SCALE GENOMIC DNA]</scope>
    <source>
        <strain evidence="1">RRmetagenome_bin12</strain>
    </source>
</reference>
<dbReference type="EMBL" id="QHBU01000133">
    <property type="protein sequence ID" value="PZR80825.1"/>
    <property type="molecule type" value="Genomic_DNA"/>
</dbReference>
<protein>
    <submittedName>
        <fullName evidence="1">Uncharacterized protein</fullName>
    </submittedName>
</protein>
<comment type="caution">
    <text evidence="1">The sequence shown here is derived from an EMBL/GenBank/DDBJ whole genome shotgun (WGS) entry which is preliminary data.</text>
</comment>
<accession>A0A2W5ZD06</accession>
<dbReference type="AlphaFoldDB" id="A0A2W5ZD06"/>
<sequence length="85" mass="9065">MVVALGRMLREAATEPFARLGRWLARIVVADADVLVANKGQTNPVVDLTVVDVGGAPLVDDMHYLIDAKPGRSVYSYSCTGSFGT</sequence>